<protein>
    <submittedName>
        <fullName evidence="1">Uncharacterized protein</fullName>
    </submittedName>
</protein>
<keyword evidence="2" id="KW-1185">Reference proteome</keyword>
<comment type="caution">
    <text evidence="1">The sequence shown here is derived from an EMBL/GenBank/DDBJ whole genome shotgun (WGS) entry which is preliminary data.</text>
</comment>
<accession>A0ACC0YGN9</accession>
<evidence type="ECO:0000313" key="1">
    <source>
        <dbReference type="EMBL" id="KAJ0037454.1"/>
    </source>
</evidence>
<proteinExistence type="predicted"/>
<organism evidence="1 2">
    <name type="scientific">Pistacia integerrima</name>
    <dbReference type="NCBI Taxonomy" id="434235"/>
    <lineage>
        <taxon>Eukaryota</taxon>
        <taxon>Viridiplantae</taxon>
        <taxon>Streptophyta</taxon>
        <taxon>Embryophyta</taxon>
        <taxon>Tracheophyta</taxon>
        <taxon>Spermatophyta</taxon>
        <taxon>Magnoliopsida</taxon>
        <taxon>eudicotyledons</taxon>
        <taxon>Gunneridae</taxon>
        <taxon>Pentapetalae</taxon>
        <taxon>rosids</taxon>
        <taxon>malvids</taxon>
        <taxon>Sapindales</taxon>
        <taxon>Anacardiaceae</taxon>
        <taxon>Pistacia</taxon>
    </lineage>
</organism>
<dbReference type="EMBL" id="CM047741">
    <property type="protein sequence ID" value="KAJ0037454.1"/>
    <property type="molecule type" value="Genomic_DNA"/>
</dbReference>
<evidence type="ECO:0000313" key="2">
    <source>
        <dbReference type="Proteomes" id="UP001163603"/>
    </source>
</evidence>
<name>A0ACC0YGN9_9ROSI</name>
<dbReference type="Proteomes" id="UP001163603">
    <property type="component" value="Chromosome 6"/>
</dbReference>
<reference evidence="2" key="1">
    <citation type="journal article" date="2023" name="G3 (Bethesda)">
        <title>Genome assembly and association tests identify interacting loci associated with vigor, precocity, and sex in interspecific pistachio rootstocks.</title>
        <authorList>
            <person name="Palmer W."/>
            <person name="Jacygrad E."/>
            <person name="Sagayaradj S."/>
            <person name="Cavanaugh K."/>
            <person name="Han R."/>
            <person name="Bertier L."/>
            <person name="Beede B."/>
            <person name="Kafkas S."/>
            <person name="Golino D."/>
            <person name="Preece J."/>
            <person name="Michelmore R."/>
        </authorList>
    </citation>
    <scope>NUCLEOTIDE SEQUENCE [LARGE SCALE GENOMIC DNA]</scope>
</reference>
<gene>
    <name evidence="1" type="ORF">Pint_23095</name>
</gene>
<sequence>MNTLSILSPLNTFSVFSFATSKTSSSFKFHILSQTVGSCIYKPLFSPNSLQFRASYKSPKSVFSAEPGLSDADGEEEEEEDYNDDDDDDEEEAADEYDDISCGISDEFQQSEDEFETSVDSTDASTRREEFKWQRVEKLCNEVKEYGDELIDVDELASVYDFRIDKFQRSAIEAFLRGSSVVVSAPTSSGKTLIAEAAAVATVARGRRILYTTPLKALSNQKFREFR</sequence>